<evidence type="ECO:0008006" key="3">
    <source>
        <dbReference type="Google" id="ProtNLM"/>
    </source>
</evidence>
<dbReference type="EMBL" id="JBHUGD010000001">
    <property type="protein sequence ID" value="MFD1945321.1"/>
    <property type="molecule type" value="Genomic_DNA"/>
</dbReference>
<proteinExistence type="predicted"/>
<comment type="caution">
    <text evidence="1">The sequence shown here is derived from an EMBL/GenBank/DDBJ whole genome shotgun (WGS) entry which is preliminary data.</text>
</comment>
<accession>A0ABW4THI3</accession>
<protein>
    <recommendedName>
        <fullName evidence="3">DUF4267 domain-containing protein</fullName>
    </recommendedName>
</protein>
<dbReference type="Proteomes" id="UP001597351">
    <property type="component" value="Unassembled WGS sequence"/>
</dbReference>
<name>A0ABW4THI3_9ACTN</name>
<keyword evidence="2" id="KW-1185">Reference proteome</keyword>
<gene>
    <name evidence="1" type="ORF">ACFSDE_00835</name>
</gene>
<organism evidence="1 2">
    <name type="scientific">Nocardioides aestuarii</name>
    <dbReference type="NCBI Taxonomy" id="252231"/>
    <lineage>
        <taxon>Bacteria</taxon>
        <taxon>Bacillati</taxon>
        <taxon>Actinomycetota</taxon>
        <taxon>Actinomycetes</taxon>
        <taxon>Propionibacteriales</taxon>
        <taxon>Nocardioidaceae</taxon>
        <taxon>Nocardioides</taxon>
    </lineage>
</organism>
<evidence type="ECO:0000313" key="1">
    <source>
        <dbReference type="EMBL" id="MFD1945321.1"/>
    </source>
</evidence>
<sequence>MSDYRWSRLMSAGTAAYGAYALARPGHLADALEAPSSERAGHDRLARTYGVRDLATSALAFSGRPTLVRTAMALRIAGDLGDCAVLTSTTTDPDVRRKVAGVTLGWAALNALAWLADERS</sequence>
<dbReference type="RefSeq" id="WP_343915788.1">
    <property type="nucleotide sequence ID" value="NZ_BAAAJT010000002.1"/>
</dbReference>
<evidence type="ECO:0000313" key="2">
    <source>
        <dbReference type="Proteomes" id="UP001597351"/>
    </source>
</evidence>
<reference evidence="2" key="1">
    <citation type="journal article" date="2019" name="Int. J. Syst. Evol. Microbiol.">
        <title>The Global Catalogue of Microorganisms (GCM) 10K type strain sequencing project: providing services to taxonomists for standard genome sequencing and annotation.</title>
        <authorList>
            <consortium name="The Broad Institute Genomics Platform"/>
            <consortium name="The Broad Institute Genome Sequencing Center for Infectious Disease"/>
            <person name="Wu L."/>
            <person name="Ma J."/>
        </authorList>
    </citation>
    <scope>NUCLEOTIDE SEQUENCE [LARGE SCALE GENOMIC DNA]</scope>
    <source>
        <strain evidence="2">CGMCC 1.12477</strain>
    </source>
</reference>